<dbReference type="CDD" id="cd00093">
    <property type="entry name" value="HTH_XRE"/>
    <property type="match status" value="1"/>
</dbReference>
<evidence type="ECO:0000313" key="4">
    <source>
        <dbReference type="Proteomes" id="UP001241758"/>
    </source>
</evidence>
<dbReference type="PANTHER" id="PTHR46558">
    <property type="entry name" value="TRACRIPTIONAL REGULATORY PROTEIN-RELATED-RELATED"/>
    <property type="match status" value="1"/>
</dbReference>
<dbReference type="SUPFAM" id="SSF47413">
    <property type="entry name" value="lambda repressor-like DNA-binding domains"/>
    <property type="match status" value="1"/>
</dbReference>
<evidence type="ECO:0000259" key="2">
    <source>
        <dbReference type="PROSITE" id="PS50943"/>
    </source>
</evidence>
<gene>
    <name evidence="3" type="ORF">QLQ12_16560</name>
</gene>
<name>A0ABT6WKH6_9ACTN</name>
<accession>A0ABT6WKH6</accession>
<dbReference type="Proteomes" id="UP001241758">
    <property type="component" value="Unassembled WGS sequence"/>
</dbReference>
<sequence>MTGNKGERRGSAVHNRLAILRAERGVSRAELAGAVGVNPQTIGFIERGDYGPSLEVALRICDFFSLPVEAVFALTPLTPMSTQLYGTEPGDSR</sequence>
<dbReference type="InterPro" id="IPR010982">
    <property type="entry name" value="Lambda_DNA-bd_dom_sf"/>
</dbReference>
<organism evidence="3 4">
    <name type="scientific">Actinoplanes sandaracinus</name>
    <dbReference type="NCBI Taxonomy" id="3045177"/>
    <lineage>
        <taxon>Bacteria</taxon>
        <taxon>Bacillati</taxon>
        <taxon>Actinomycetota</taxon>
        <taxon>Actinomycetes</taxon>
        <taxon>Micromonosporales</taxon>
        <taxon>Micromonosporaceae</taxon>
        <taxon>Actinoplanes</taxon>
    </lineage>
</organism>
<dbReference type="PANTHER" id="PTHR46558:SF4">
    <property type="entry name" value="DNA-BIDING PHAGE PROTEIN"/>
    <property type="match status" value="1"/>
</dbReference>
<dbReference type="SMART" id="SM00530">
    <property type="entry name" value="HTH_XRE"/>
    <property type="match status" value="1"/>
</dbReference>
<comment type="caution">
    <text evidence="3">The sequence shown here is derived from an EMBL/GenBank/DDBJ whole genome shotgun (WGS) entry which is preliminary data.</text>
</comment>
<keyword evidence="1" id="KW-0238">DNA-binding</keyword>
<dbReference type="InterPro" id="IPR001387">
    <property type="entry name" value="Cro/C1-type_HTH"/>
</dbReference>
<reference evidence="3 4" key="1">
    <citation type="submission" date="2023-05" db="EMBL/GenBank/DDBJ databases">
        <title>Actinoplanes sp. NEAU-A12 genome sequencing.</title>
        <authorList>
            <person name="Wang Z.-S."/>
        </authorList>
    </citation>
    <scope>NUCLEOTIDE SEQUENCE [LARGE SCALE GENOMIC DNA]</scope>
    <source>
        <strain evidence="3 4">NEAU-A12</strain>
    </source>
</reference>
<protein>
    <submittedName>
        <fullName evidence="3">Helix-turn-helix transcriptional regulator</fullName>
    </submittedName>
</protein>
<dbReference type="EMBL" id="JASCTH010000010">
    <property type="protein sequence ID" value="MDI6100218.1"/>
    <property type="molecule type" value="Genomic_DNA"/>
</dbReference>
<feature type="domain" description="HTH cro/C1-type" evidence="2">
    <location>
        <begin position="17"/>
        <end position="71"/>
    </location>
</feature>
<dbReference type="Gene3D" id="1.10.260.40">
    <property type="entry name" value="lambda repressor-like DNA-binding domains"/>
    <property type="match status" value="1"/>
</dbReference>
<evidence type="ECO:0000256" key="1">
    <source>
        <dbReference type="ARBA" id="ARBA00023125"/>
    </source>
</evidence>
<proteinExistence type="predicted"/>
<dbReference type="Pfam" id="PF01381">
    <property type="entry name" value="HTH_3"/>
    <property type="match status" value="1"/>
</dbReference>
<dbReference type="PROSITE" id="PS50943">
    <property type="entry name" value="HTH_CROC1"/>
    <property type="match status" value="1"/>
</dbReference>
<evidence type="ECO:0000313" key="3">
    <source>
        <dbReference type="EMBL" id="MDI6100218.1"/>
    </source>
</evidence>
<keyword evidence="4" id="KW-1185">Reference proteome</keyword>
<dbReference type="RefSeq" id="WP_282760877.1">
    <property type="nucleotide sequence ID" value="NZ_JASCTH010000010.1"/>
</dbReference>